<evidence type="ECO:0000256" key="1">
    <source>
        <dbReference type="SAM" id="Phobius"/>
    </source>
</evidence>
<keyword evidence="1" id="KW-0472">Membrane</keyword>
<feature type="transmembrane region" description="Helical" evidence="1">
    <location>
        <begin position="53"/>
        <end position="73"/>
    </location>
</feature>
<reference evidence="2 3" key="1">
    <citation type="journal article" date="2011" name="BMC Genomics">
        <title>Comparative genome analysis and genome-guided physiological analysis of Roseobacter litoralis.</title>
        <authorList>
            <person name="Kalhoefer D."/>
            <person name="Thole S."/>
            <person name="Voget S."/>
            <person name="Lehmann R."/>
            <person name="Liesegang H."/>
            <person name="Wollher A."/>
            <person name="Daniel R."/>
            <person name="Simon M."/>
            <person name="Brinkhoff T."/>
        </authorList>
    </citation>
    <scope>NUCLEOTIDE SEQUENCE [LARGE SCALE GENOMIC DNA]</scope>
    <source>
        <strain evidence="3">ATCC 49566 / DSM 6996 / JCM 21268 / NBRC 15278 / OCh 149</strain>
    </source>
</reference>
<feature type="transmembrane region" description="Helical" evidence="1">
    <location>
        <begin position="23"/>
        <end position="41"/>
    </location>
</feature>
<keyword evidence="1" id="KW-1133">Transmembrane helix</keyword>
<dbReference type="KEGG" id="rli:RLO149_c039560"/>
<evidence type="ECO:0000313" key="2">
    <source>
        <dbReference type="EMBL" id="AEI95857.1"/>
    </source>
</evidence>
<keyword evidence="3" id="KW-1185">Reference proteome</keyword>
<protein>
    <submittedName>
        <fullName evidence="2">Uncharacterized protein</fullName>
    </submittedName>
</protein>
<dbReference type="HOGENOM" id="CLU_2425067_0_0_5"/>
<dbReference type="EMBL" id="CP002623">
    <property type="protein sequence ID" value="AEI95857.1"/>
    <property type="molecule type" value="Genomic_DNA"/>
</dbReference>
<dbReference type="SUPFAM" id="SSF103481">
    <property type="entry name" value="Multidrug resistance efflux transporter EmrE"/>
    <property type="match status" value="1"/>
</dbReference>
<keyword evidence="1" id="KW-0812">Transmembrane</keyword>
<organism evidence="2 3">
    <name type="scientific">Roseobacter litoralis (strain ATCC 49566 / DSM 6996 / JCM 21268 / NBRC 15278 / OCh 149)</name>
    <dbReference type="NCBI Taxonomy" id="391595"/>
    <lineage>
        <taxon>Bacteria</taxon>
        <taxon>Pseudomonadati</taxon>
        <taxon>Pseudomonadota</taxon>
        <taxon>Alphaproteobacteria</taxon>
        <taxon>Rhodobacterales</taxon>
        <taxon>Roseobacteraceae</taxon>
        <taxon>Roseobacter</taxon>
    </lineage>
</organism>
<dbReference type="STRING" id="391595.RLO149_c039560"/>
<sequence>MTLAAPLLFATLAATKRLMLPAPWWFVILLAICLFSLNFVALRNAAALIPSGLLSVVFSLASIFNAVNARMLFAEKTPFRVFNRSVVDGLL</sequence>
<dbReference type="eggNOG" id="COG0697">
    <property type="taxonomic scope" value="Bacteria"/>
</dbReference>
<evidence type="ECO:0000313" key="3">
    <source>
        <dbReference type="Proteomes" id="UP000001353"/>
    </source>
</evidence>
<dbReference type="InterPro" id="IPR037185">
    <property type="entry name" value="EmrE-like"/>
</dbReference>
<dbReference type="AlphaFoldDB" id="F7ZDS2"/>
<accession>F7ZDS2</accession>
<dbReference type="Proteomes" id="UP000001353">
    <property type="component" value="Chromosome"/>
</dbReference>
<gene>
    <name evidence="2" type="ordered locus">RLO149_c039560</name>
</gene>
<proteinExistence type="predicted"/>
<name>F7ZDS2_ROSLO</name>